<dbReference type="VEuPathDB" id="FungiDB:FOXG_17657"/>
<evidence type="ECO:0000313" key="2">
    <source>
        <dbReference type="Proteomes" id="UP000009097"/>
    </source>
</evidence>
<accession>A0A0J9WDJ9</accession>
<proteinExistence type="predicted"/>
<sequence length="97" mass="10782">MNFSIPNWPEYLNKIYQNLAPGGYVEIQEIDVIMKSDDGTLGDDSAIMKWSNLLNEASVKASRDVPLPYRIEPLIARASMDSTVASRQPDDKPLAKG</sequence>
<reference evidence="1" key="1">
    <citation type="submission" date="2007-04" db="EMBL/GenBank/DDBJ databases">
        <authorList>
            <consortium name="The Broad Institute Genome Sequencing Platform"/>
            <person name="Birren B."/>
            <person name="Lander E."/>
            <person name="Galagan J."/>
            <person name="Nusbaum C."/>
            <person name="Devon K."/>
            <person name="Ma L.-J."/>
            <person name="Jaffe D."/>
            <person name="Butler J."/>
            <person name="Alvarez P."/>
            <person name="Gnerre S."/>
            <person name="Grabherr M."/>
            <person name="Kleber M."/>
            <person name="Mauceli E."/>
            <person name="Brockman W."/>
            <person name="MacCallum I.A."/>
            <person name="Young S."/>
            <person name="LaButti K."/>
            <person name="DeCaprio D."/>
            <person name="Crawford M."/>
            <person name="Koehrsen M."/>
            <person name="Engels R."/>
            <person name="Montgomery P."/>
            <person name="Pearson M."/>
            <person name="Howarth C."/>
            <person name="Larson L."/>
            <person name="White J."/>
            <person name="O'Leary S."/>
            <person name="Kodira C."/>
            <person name="Zeng Q."/>
            <person name="Yandava C."/>
            <person name="Alvarado L."/>
            <person name="Kistler C."/>
            <person name="Shim W.-B."/>
            <person name="Kang S."/>
            <person name="Woloshuk C."/>
        </authorList>
    </citation>
    <scope>NUCLEOTIDE SEQUENCE</scope>
    <source>
        <strain evidence="1">4287</strain>
    </source>
</reference>
<evidence type="ECO:0008006" key="3">
    <source>
        <dbReference type="Google" id="ProtNLM"/>
    </source>
</evidence>
<dbReference type="RefSeq" id="XP_018258770.1">
    <property type="nucleotide sequence ID" value="XM_018397667.1"/>
</dbReference>
<name>A0A0J9WDJ9_FUSO4</name>
<evidence type="ECO:0000313" key="1">
    <source>
        <dbReference type="EMBL" id="KNB20725.1"/>
    </source>
</evidence>
<dbReference type="GeneID" id="28958400"/>
<dbReference type="EMBL" id="DS231760">
    <property type="protein sequence ID" value="KNB20725.1"/>
    <property type="molecule type" value="Genomic_DNA"/>
</dbReference>
<organism evidence="1 2">
    <name type="scientific">Fusarium oxysporum f. sp. lycopersici (strain 4287 / CBS 123668 / FGSC 9935 / NRRL 34936)</name>
    <name type="common">Fusarium vascular wilt of tomato</name>
    <dbReference type="NCBI Taxonomy" id="426428"/>
    <lineage>
        <taxon>Eukaryota</taxon>
        <taxon>Fungi</taxon>
        <taxon>Dikarya</taxon>
        <taxon>Ascomycota</taxon>
        <taxon>Pezizomycotina</taxon>
        <taxon>Sordariomycetes</taxon>
        <taxon>Hypocreomycetidae</taxon>
        <taxon>Hypocreales</taxon>
        <taxon>Nectriaceae</taxon>
        <taxon>Fusarium</taxon>
        <taxon>Fusarium oxysporum species complex</taxon>
    </lineage>
</organism>
<gene>
    <name evidence="1" type="ORF">FOXG_17657</name>
</gene>
<reference evidence="1" key="2">
    <citation type="journal article" date="2010" name="Nature">
        <title>Comparative genomics reveals mobile pathogenicity chromosomes in Fusarium.</title>
        <authorList>
            <person name="Ma L.J."/>
            <person name="van der Does H.C."/>
            <person name="Borkovich K.A."/>
            <person name="Coleman J.J."/>
            <person name="Daboussi M.J."/>
            <person name="Di Pietro A."/>
            <person name="Dufresne M."/>
            <person name="Freitag M."/>
            <person name="Grabherr M."/>
            <person name="Henrissat B."/>
            <person name="Houterman P.M."/>
            <person name="Kang S."/>
            <person name="Shim W.B."/>
            <person name="Woloshuk C."/>
            <person name="Xie X."/>
            <person name="Xu J.R."/>
            <person name="Antoniw J."/>
            <person name="Baker S.E."/>
            <person name="Bluhm B.H."/>
            <person name="Breakspear A."/>
            <person name="Brown D.W."/>
            <person name="Butchko R.A."/>
            <person name="Chapman S."/>
            <person name="Coulson R."/>
            <person name="Coutinho P.M."/>
            <person name="Danchin E.G."/>
            <person name="Diener A."/>
            <person name="Gale L.R."/>
            <person name="Gardiner D.M."/>
            <person name="Goff S."/>
            <person name="Hammond-Kosack K.E."/>
            <person name="Hilburn K."/>
            <person name="Hua-Van A."/>
            <person name="Jonkers W."/>
            <person name="Kazan K."/>
            <person name="Kodira C.D."/>
            <person name="Koehrsen M."/>
            <person name="Kumar L."/>
            <person name="Lee Y.H."/>
            <person name="Li L."/>
            <person name="Manners J.M."/>
            <person name="Miranda-Saavedra D."/>
            <person name="Mukherjee M."/>
            <person name="Park G."/>
            <person name="Park J."/>
            <person name="Park S.Y."/>
            <person name="Proctor R.H."/>
            <person name="Regev A."/>
            <person name="Ruiz-Roldan M.C."/>
            <person name="Sain D."/>
            <person name="Sakthikumar S."/>
            <person name="Sykes S."/>
            <person name="Schwartz D.C."/>
            <person name="Turgeon B.G."/>
            <person name="Wapinski I."/>
            <person name="Yoder O."/>
            <person name="Young S."/>
            <person name="Zeng Q."/>
            <person name="Zhou S."/>
            <person name="Galagan J."/>
            <person name="Cuomo C.A."/>
            <person name="Kistler H.C."/>
            <person name="Rep M."/>
        </authorList>
    </citation>
    <scope>NUCLEOTIDE SEQUENCE [LARGE SCALE GENOMIC DNA]</scope>
    <source>
        <strain evidence="1">4287</strain>
    </source>
</reference>
<dbReference type="AlphaFoldDB" id="A0A0J9WDJ9"/>
<protein>
    <recommendedName>
        <fullName evidence="3">Methyltransferase type 11 domain-containing protein</fullName>
    </recommendedName>
</protein>
<dbReference type="KEGG" id="fox:FOXG_17657"/>
<dbReference type="Proteomes" id="UP000009097">
    <property type="component" value="Unassembled WGS sequence"/>
</dbReference>